<gene>
    <name evidence="2" type="ORF">BD311DRAFT_745852</name>
</gene>
<protein>
    <submittedName>
        <fullName evidence="2">Uncharacterized protein</fullName>
    </submittedName>
</protein>
<dbReference type="AlphaFoldDB" id="A0A4V2K246"/>
<dbReference type="Proteomes" id="UP000292957">
    <property type="component" value="Unassembled WGS sequence"/>
</dbReference>
<feature type="compositionally biased region" description="Low complexity" evidence="1">
    <location>
        <begin position="396"/>
        <end position="413"/>
    </location>
</feature>
<name>A0A4V2K246_9APHY</name>
<feature type="region of interest" description="Disordered" evidence="1">
    <location>
        <begin position="387"/>
        <end position="416"/>
    </location>
</feature>
<dbReference type="OrthoDB" id="3226250at2759"/>
<organism evidence="2">
    <name type="scientific">Dichomitus squalens</name>
    <dbReference type="NCBI Taxonomy" id="114155"/>
    <lineage>
        <taxon>Eukaryota</taxon>
        <taxon>Fungi</taxon>
        <taxon>Dikarya</taxon>
        <taxon>Basidiomycota</taxon>
        <taxon>Agaricomycotina</taxon>
        <taxon>Agaricomycetes</taxon>
        <taxon>Polyporales</taxon>
        <taxon>Polyporaceae</taxon>
        <taxon>Dichomitus</taxon>
    </lineage>
</organism>
<proteinExistence type="predicted"/>
<sequence>MSVRLSDLINEPFGPFLEEDALTTTVPNTTQRNIVALECLLLEGNGSITGLDECEQFQPEYNKELYEVQKVPVRFHGVLEIQRLTWLTPEAIAGIEEDLRDRDLATRATLNPEARPSTLTLKQMYHPTPGFSGGQLKIKVKIQGTRINTAVYLNADDVPRTLMLNTMTRRYAVNSMHINTYELSRRYLSRYQLHYTLRTLLALDVGSNTHANNHTKLETRTPEWFIDLYFKHFAYLGAARQHRPLYIESDSDIEHNTAGRMKAGREHTLRHVSRAEVRSRIAEHAKWLLEEQKLNNKNKWIDVDIWTAWLGRVGHLRREAKEAGRVFGVWDGADVSLEDDTDLEDLPRRPNPARRKSKPATKTTRRAASPRIVDVYLPEPYTDEAMMRTYDPDFSPPSTTLGSPTSTPSRPSTPVDPDLLARLPSQLWHPPNVNALLIWPCPWDGCSYTINLLHPKEEDMDHPDITEEDKQRFRSRTWKGPRDVRALEAFAYMVDKHHDYHFRQLGIEFDLFNGRRCHFHWKNTASHPRPSLFRQVRADDRRPDLEKVKRENA</sequence>
<reference evidence="2" key="1">
    <citation type="submission" date="2019-01" db="EMBL/GenBank/DDBJ databases">
        <title>Draft genome sequences of three monokaryotic isolates of the white-rot basidiomycete fungus Dichomitus squalens.</title>
        <authorList>
            <consortium name="DOE Joint Genome Institute"/>
            <person name="Lopez S.C."/>
            <person name="Andreopoulos B."/>
            <person name="Pangilinan J."/>
            <person name="Lipzen A."/>
            <person name="Riley R."/>
            <person name="Ahrendt S."/>
            <person name="Ng V."/>
            <person name="Barry K."/>
            <person name="Daum C."/>
            <person name="Grigoriev I.V."/>
            <person name="Hilden K.S."/>
            <person name="Makela M.R."/>
            <person name="de Vries R.P."/>
        </authorList>
    </citation>
    <scope>NUCLEOTIDE SEQUENCE [LARGE SCALE GENOMIC DNA]</scope>
    <source>
        <strain evidence="2">OM18370.1</strain>
    </source>
</reference>
<feature type="compositionally biased region" description="Basic residues" evidence="1">
    <location>
        <begin position="351"/>
        <end position="365"/>
    </location>
</feature>
<evidence type="ECO:0000313" key="2">
    <source>
        <dbReference type="EMBL" id="TBU35263.1"/>
    </source>
</evidence>
<dbReference type="EMBL" id="ML143387">
    <property type="protein sequence ID" value="TBU35263.1"/>
    <property type="molecule type" value="Genomic_DNA"/>
</dbReference>
<evidence type="ECO:0000256" key="1">
    <source>
        <dbReference type="SAM" id="MobiDB-lite"/>
    </source>
</evidence>
<accession>A0A4V2K246</accession>
<feature type="region of interest" description="Disordered" evidence="1">
    <location>
        <begin position="341"/>
        <end position="369"/>
    </location>
</feature>